<dbReference type="Proteomes" id="UP001162501">
    <property type="component" value="Chromosome 11"/>
</dbReference>
<organism evidence="1 2">
    <name type="scientific">Rangifer tarandus platyrhynchus</name>
    <name type="common">Svalbard reindeer</name>
    <dbReference type="NCBI Taxonomy" id="3082113"/>
    <lineage>
        <taxon>Eukaryota</taxon>
        <taxon>Metazoa</taxon>
        <taxon>Chordata</taxon>
        <taxon>Craniata</taxon>
        <taxon>Vertebrata</taxon>
        <taxon>Euteleostomi</taxon>
        <taxon>Mammalia</taxon>
        <taxon>Eutheria</taxon>
        <taxon>Laurasiatheria</taxon>
        <taxon>Artiodactyla</taxon>
        <taxon>Ruminantia</taxon>
        <taxon>Pecora</taxon>
        <taxon>Cervidae</taxon>
        <taxon>Odocoileinae</taxon>
        <taxon>Rangifer</taxon>
    </lineage>
</organism>
<evidence type="ECO:0000313" key="1">
    <source>
        <dbReference type="EMBL" id="CAM9530012.1"/>
    </source>
</evidence>
<name>A0AC59YAH9_RANTA</name>
<proteinExistence type="predicted"/>
<dbReference type="EMBL" id="OX596095">
    <property type="protein sequence ID" value="CAM9530012.1"/>
    <property type="molecule type" value="Genomic_DNA"/>
</dbReference>
<protein>
    <submittedName>
        <fullName evidence="1">Uncharacterized protein</fullName>
    </submittedName>
</protein>
<accession>A0AC59YAH9</accession>
<evidence type="ECO:0000313" key="2">
    <source>
        <dbReference type="Proteomes" id="UP001162501"/>
    </source>
</evidence>
<gene>
    <name evidence="1" type="ORF">MRATA1EN22A_LOCUS3830</name>
</gene>
<sequence>MLLSGLMPKRLSQKRRAREAPKLSPAMVTPAPPRLPLCLRGVFTTAATALGFGPCLLHAVQSLLNSRPAKAGHHNRGACAPAGGRRCWAHAPQLRKAVSAGARASREKPPQGEARTPHPEERACSLQPEEARTATKTGTARKR</sequence>
<reference evidence="1" key="1">
    <citation type="submission" date="2023-05" db="EMBL/GenBank/DDBJ databases">
        <authorList>
            <consortium name="ELIXIR-Norway"/>
        </authorList>
    </citation>
    <scope>NUCLEOTIDE SEQUENCE</scope>
</reference>
<reference evidence="1" key="2">
    <citation type="submission" date="2025-03" db="EMBL/GenBank/DDBJ databases">
        <authorList>
            <consortium name="ELIXIR-Norway"/>
            <consortium name="Elixir Norway"/>
        </authorList>
    </citation>
    <scope>NUCLEOTIDE SEQUENCE</scope>
</reference>